<dbReference type="Proteomes" id="UP000236232">
    <property type="component" value="Unassembled WGS sequence"/>
</dbReference>
<dbReference type="SUPFAM" id="SSF51206">
    <property type="entry name" value="cAMP-binding domain-like"/>
    <property type="match status" value="1"/>
</dbReference>
<feature type="chain" id="PRO_5046916071" description="Lipoprotein" evidence="1">
    <location>
        <begin position="23"/>
        <end position="183"/>
    </location>
</feature>
<evidence type="ECO:0000256" key="1">
    <source>
        <dbReference type="SAM" id="SignalP"/>
    </source>
</evidence>
<keyword evidence="1" id="KW-0732">Signal</keyword>
<gene>
    <name evidence="2" type="ORF">CCU68_20660</name>
</gene>
<name>A0ABX4XZZ8_9PSED</name>
<proteinExistence type="predicted"/>
<keyword evidence="3" id="KW-1185">Reference proteome</keyword>
<feature type="signal peptide" evidence="1">
    <location>
        <begin position="1"/>
        <end position="22"/>
    </location>
</feature>
<comment type="caution">
    <text evidence="2">The sequence shown here is derived from an EMBL/GenBank/DDBJ whole genome shotgun (WGS) entry which is preliminary data.</text>
</comment>
<evidence type="ECO:0008006" key="4">
    <source>
        <dbReference type="Google" id="ProtNLM"/>
    </source>
</evidence>
<sequence length="183" mass="20071">MRRCLGIATFGLFAAITLTACATPSKPDATQEISMKPSITYLHLLRHTPFFTALSSDQLQWVIDHSREWEAEEGSVIASSAQANAPAADYWILLDGGWRVEYAGHSFPSGHAAPGKWFNLREAQGADCVLSTTEHSYVMRITEADMQVMLEKGFAFGPHLGSGHAYYGSIFHDNVPASRPVAR</sequence>
<dbReference type="InterPro" id="IPR014710">
    <property type="entry name" value="RmlC-like_jellyroll"/>
</dbReference>
<organism evidence="2 3">
    <name type="scientific">Pseudomonas gingeri NCPPB 3146 = LMG 5327</name>
    <dbReference type="NCBI Taxonomy" id="707248"/>
    <lineage>
        <taxon>Bacteria</taxon>
        <taxon>Pseudomonadati</taxon>
        <taxon>Pseudomonadota</taxon>
        <taxon>Gammaproteobacteria</taxon>
        <taxon>Pseudomonadales</taxon>
        <taxon>Pseudomonadaceae</taxon>
        <taxon>Pseudomonas</taxon>
    </lineage>
</organism>
<dbReference type="EMBL" id="POWE01000122">
    <property type="protein sequence ID" value="PNQ90666.1"/>
    <property type="molecule type" value="Genomic_DNA"/>
</dbReference>
<protein>
    <recommendedName>
        <fullName evidence="4">Lipoprotein</fullName>
    </recommendedName>
</protein>
<dbReference type="InterPro" id="IPR018490">
    <property type="entry name" value="cNMP-bd_dom_sf"/>
</dbReference>
<dbReference type="Gene3D" id="2.60.120.10">
    <property type="entry name" value="Jelly Rolls"/>
    <property type="match status" value="1"/>
</dbReference>
<evidence type="ECO:0000313" key="3">
    <source>
        <dbReference type="Proteomes" id="UP000236232"/>
    </source>
</evidence>
<evidence type="ECO:0000313" key="2">
    <source>
        <dbReference type="EMBL" id="PNQ90666.1"/>
    </source>
</evidence>
<dbReference type="PROSITE" id="PS51257">
    <property type="entry name" value="PROKAR_LIPOPROTEIN"/>
    <property type="match status" value="1"/>
</dbReference>
<reference evidence="2 3" key="1">
    <citation type="submission" date="2018-01" db="EMBL/GenBank/DDBJ databases">
        <title>Draft Genome Sequence of Pseudomonas gingeri NCPPB 3146 (LMG 5327), a White Line Reaction Producer.</title>
        <authorList>
            <person name="Rokni-Zadeh H."/>
            <person name="Bahrami T."/>
            <person name="Zarvandi S."/>
            <person name="Changi-Ashtiani M."/>
            <person name="De Mot R."/>
        </authorList>
    </citation>
    <scope>NUCLEOTIDE SEQUENCE [LARGE SCALE GENOMIC DNA]</scope>
    <source>
        <strain evidence="3">NCPPB 3146 \ LMG 5327</strain>
    </source>
</reference>
<accession>A0ABX4XZZ8</accession>